<dbReference type="Proteomes" id="UP001497472">
    <property type="component" value="Unassembled WGS sequence"/>
</dbReference>
<evidence type="ECO:0000256" key="1">
    <source>
        <dbReference type="SAM" id="MobiDB-lite"/>
    </source>
</evidence>
<organism evidence="2 3">
    <name type="scientific">Leptosia nina</name>
    <dbReference type="NCBI Taxonomy" id="320188"/>
    <lineage>
        <taxon>Eukaryota</taxon>
        <taxon>Metazoa</taxon>
        <taxon>Ecdysozoa</taxon>
        <taxon>Arthropoda</taxon>
        <taxon>Hexapoda</taxon>
        <taxon>Insecta</taxon>
        <taxon>Pterygota</taxon>
        <taxon>Neoptera</taxon>
        <taxon>Endopterygota</taxon>
        <taxon>Lepidoptera</taxon>
        <taxon>Glossata</taxon>
        <taxon>Ditrysia</taxon>
        <taxon>Papilionoidea</taxon>
        <taxon>Pieridae</taxon>
        <taxon>Pierinae</taxon>
        <taxon>Leptosia</taxon>
    </lineage>
</organism>
<gene>
    <name evidence="2" type="ORF">LNINA_LOCUS2476</name>
</gene>
<evidence type="ECO:0000313" key="3">
    <source>
        <dbReference type="Proteomes" id="UP001497472"/>
    </source>
</evidence>
<feature type="compositionally biased region" description="Polar residues" evidence="1">
    <location>
        <begin position="1"/>
        <end position="13"/>
    </location>
</feature>
<comment type="caution">
    <text evidence="2">The sequence shown here is derived from an EMBL/GenBank/DDBJ whole genome shotgun (WGS) entry which is preliminary data.</text>
</comment>
<evidence type="ECO:0000313" key="2">
    <source>
        <dbReference type="EMBL" id="CAK1542595.1"/>
    </source>
</evidence>
<accession>A0AAV1IZD0</accession>
<dbReference type="EMBL" id="CAVLEF010000003">
    <property type="protein sequence ID" value="CAK1542595.1"/>
    <property type="molecule type" value="Genomic_DNA"/>
</dbReference>
<feature type="region of interest" description="Disordered" evidence="1">
    <location>
        <begin position="1"/>
        <end position="20"/>
    </location>
</feature>
<proteinExistence type="predicted"/>
<keyword evidence="3" id="KW-1185">Reference proteome</keyword>
<name>A0AAV1IZD0_9NEOP</name>
<sequence length="66" mass="7135">MQENPSVPESPSSGELAHNYSDAHLSMNALNMTAGHDSVLAAEIQENNSVSQNVLVCKQNQIEIKI</sequence>
<reference evidence="2 3" key="1">
    <citation type="submission" date="2023-11" db="EMBL/GenBank/DDBJ databases">
        <authorList>
            <person name="Okamura Y."/>
        </authorList>
    </citation>
    <scope>NUCLEOTIDE SEQUENCE [LARGE SCALE GENOMIC DNA]</scope>
</reference>
<dbReference type="AlphaFoldDB" id="A0AAV1IZD0"/>
<protein>
    <submittedName>
        <fullName evidence="2">Uncharacterized protein</fullName>
    </submittedName>
</protein>